<reference evidence="1" key="1">
    <citation type="submission" date="2024-02" db="EMBL/GenBank/DDBJ databases">
        <authorList>
            <consortium name="ELIXIR-Norway"/>
            <consortium name="Elixir Norway"/>
        </authorList>
    </citation>
    <scope>NUCLEOTIDE SEQUENCE</scope>
</reference>
<organism evidence="1 2">
    <name type="scientific">Sphagnum jensenii</name>
    <dbReference type="NCBI Taxonomy" id="128206"/>
    <lineage>
        <taxon>Eukaryota</taxon>
        <taxon>Viridiplantae</taxon>
        <taxon>Streptophyta</taxon>
        <taxon>Embryophyta</taxon>
        <taxon>Bryophyta</taxon>
        <taxon>Sphagnophytina</taxon>
        <taxon>Sphagnopsida</taxon>
        <taxon>Sphagnales</taxon>
        <taxon>Sphagnaceae</taxon>
        <taxon>Sphagnum</taxon>
    </lineage>
</organism>
<sequence length="68" mass="7764">MEEDRSKVLQRLRRCVQLSDIMDMLEAFVDSRAVIMRNVLEEAVVKEAMTFVGIGDTRVVFLANAEMS</sequence>
<protein>
    <submittedName>
        <fullName evidence="1">Uncharacterized protein</fullName>
    </submittedName>
</protein>
<accession>A0ABP0W9T6</accession>
<evidence type="ECO:0000313" key="1">
    <source>
        <dbReference type="EMBL" id="CAK9262287.1"/>
    </source>
</evidence>
<keyword evidence="2" id="KW-1185">Reference proteome</keyword>
<name>A0ABP0W9T6_9BRYO</name>
<gene>
    <name evidence="1" type="ORF">CSSPJE1EN1_LOCUS7765</name>
</gene>
<dbReference type="Proteomes" id="UP001497444">
    <property type="component" value="Chromosome 14"/>
</dbReference>
<evidence type="ECO:0000313" key="2">
    <source>
        <dbReference type="Proteomes" id="UP001497444"/>
    </source>
</evidence>
<dbReference type="EMBL" id="OZ020109">
    <property type="protein sequence ID" value="CAK9262287.1"/>
    <property type="molecule type" value="Genomic_DNA"/>
</dbReference>
<proteinExistence type="predicted"/>